<feature type="non-terminal residue" evidence="8">
    <location>
        <position position="1"/>
    </location>
</feature>
<dbReference type="GO" id="GO:0051539">
    <property type="term" value="F:4 iron, 4 sulfur cluster binding"/>
    <property type="evidence" value="ECO:0007669"/>
    <property type="project" value="UniProtKB-KW"/>
</dbReference>
<protein>
    <recommendedName>
        <fullName evidence="7">B12-binding domain-containing protein</fullName>
    </recommendedName>
</protein>
<name>X0ZWU9_9ZZZZ</name>
<comment type="caution">
    <text evidence="8">The sequence shown here is derived from an EMBL/GenBank/DDBJ whole genome shotgun (WGS) entry which is preliminary data.</text>
</comment>
<evidence type="ECO:0000256" key="4">
    <source>
        <dbReference type="ARBA" id="ARBA00022723"/>
    </source>
</evidence>
<dbReference type="SUPFAM" id="SSF102114">
    <property type="entry name" value="Radical SAM enzymes"/>
    <property type="match status" value="1"/>
</dbReference>
<dbReference type="InterPro" id="IPR006158">
    <property type="entry name" value="Cobalamin-bd"/>
</dbReference>
<dbReference type="InterPro" id="IPR058240">
    <property type="entry name" value="rSAM_sf"/>
</dbReference>
<dbReference type="SFLD" id="SFLDG01123">
    <property type="entry name" value="methyltransferase_(Class_B)"/>
    <property type="match status" value="1"/>
</dbReference>
<dbReference type="InterPro" id="IPR023404">
    <property type="entry name" value="rSAM_horseshoe"/>
</dbReference>
<dbReference type="InterPro" id="IPR007197">
    <property type="entry name" value="rSAM"/>
</dbReference>
<evidence type="ECO:0000256" key="1">
    <source>
        <dbReference type="ARBA" id="ARBA00001966"/>
    </source>
</evidence>
<evidence type="ECO:0000259" key="7">
    <source>
        <dbReference type="PROSITE" id="PS51332"/>
    </source>
</evidence>
<dbReference type="PANTHER" id="PTHR43409">
    <property type="entry name" value="ANAEROBIC MAGNESIUM-PROTOPORPHYRIN IX MONOMETHYL ESTER CYCLASE-RELATED"/>
    <property type="match status" value="1"/>
</dbReference>
<dbReference type="GO" id="GO:0046872">
    <property type="term" value="F:metal ion binding"/>
    <property type="evidence" value="ECO:0007669"/>
    <property type="project" value="UniProtKB-KW"/>
</dbReference>
<keyword evidence="2" id="KW-0808">Transferase</keyword>
<dbReference type="GO" id="GO:0031419">
    <property type="term" value="F:cobalamin binding"/>
    <property type="evidence" value="ECO:0007669"/>
    <property type="project" value="InterPro"/>
</dbReference>
<dbReference type="EMBL" id="BART01005195">
    <property type="protein sequence ID" value="GAG62392.1"/>
    <property type="molecule type" value="Genomic_DNA"/>
</dbReference>
<reference evidence="8" key="1">
    <citation type="journal article" date="2014" name="Front. Microbiol.">
        <title>High frequency of phylogenetically diverse reductive dehalogenase-homologous genes in deep subseafloor sedimentary metagenomes.</title>
        <authorList>
            <person name="Kawai M."/>
            <person name="Futagami T."/>
            <person name="Toyoda A."/>
            <person name="Takaki Y."/>
            <person name="Nishi S."/>
            <person name="Hori S."/>
            <person name="Arai W."/>
            <person name="Tsubouchi T."/>
            <person name="Morono Y."/>
            <person name="Uchiyama I."/>
            <person name="Ito T."/>
            <person name="Fujiyama A."/>
            <person name="Inagaki F."/>
            <person name="Takami H."/>
        </authorList>
    </citation>
    <scope>NUCLEOTIDE SEQUENCE</scope>
    <source>
        <strain evidence="8">Expedition CK06-06</strain>
    </source>
</reference>
<accession>X0ZWU9</accession>
<dbReference type="PROSITE" id="PS51332">
    <property type="entry name" value="B12_BINDING"/>
    <property type="match status" value="1"/>
</dbReference>
<dbReference type="Gene3D" id="3.40.50.280">
    <property type="entry name" value="Cobalamin-binding domain"/>
    <property type="match status" value="1"/>
</dbReference>
<evidence type="ECO:0000256" key="5">
    <source>
        <dbReference type="ARBA" id="ARBA00023004"/>
    </source>
</evidence>
<dbReference type="Gene3D" id="3.80.30.20">
    <property type="entry name" value="tm_1862 like domain"/>
    <property type="match status" value="1"/>
</dbReference>
<keyword evidence="5" id="KW-0408">Iron</keyword>
<dbReference type="InterPro" id="IPR051198">
    <property type="entry name" value="BchE-like"/>
</dbReference>
<dbReference type="Pfam" id="PF02310">
    <property type="entry name" value="B12-binding"/>
    <property type="match status" value="1"/>
</dbReference>
<feature type="domain" description="B12-binding" evidence="7">
    <location>
        <begin position="1"/>
        <end position="124"/>
    </location>
</feature>
<evidence type="ECO:0000256" key="2">
    <source>
        <dbReference type="ARBA" id="ARBA00022679"/>
    </source>
</evidence>
<dbReference type="InterPro" id="IPR034466">
    <property type="entry name" value="Methyltransferase_Class_B"/>
</dbReference>
<comment type="cofactor">
    <cofactor evidence="1">
        <name>[4Fe-4S] cluster</name>
        <dbReference type="ChEBI" id="CHEBI:49883"/>
    </cofactor>
</comment>
<sequence>GMYPPLGLLYVAAGVRAWTDAQVELLDAPALHLDQKGIAERITQARPDIVGIQTMTFTLIDAIATVRTSKSAYPSAHISLGGPHVNLYPEETLSIEGVDSLVLGEGERPFADMVNALTGGADIADVPAVAVMRNGKPSTTKARALESNLDNLPQPDRDLLDNSLYWSVLAKRSPITTAMTSRGCPMKCIFCDRPHLGKTFRYRSALSVVDEMEDCVNRGIKEIFLYDDTFTINRQRVFDIRDEIKRRALVLQWDARVRQTPW</sequence>
<keyword evidence="6" id="KW-0411">Iron-sulfur</keyword>
<gene>
    <name evidence="8" type="ORF">S01H4_12300</name>
</gene>
<evidence type="ECO:0000256" key="3">
    <source>
        <dbReference type="ARBA" id="ARBA00022691"/>
    </source>
</evidence>
<dbReference type="SFLD" id="SFLDS00029">
    <property type="entry name" value="Radical_SAM"/>
    <property type="match status" value="1"/>
</dbReference>
<dbReference type="CDD" id="cd02068">
    <property type="entry name" value="radical_SAM_B12_BD"/>
    <property type="match status" value="1"/>
</dbReference>
<keyword evidence="3" id="KW-0949">S-adenosyl-L-methionine</keyword>
<evidence type="ECO:0000313" key="8">
    <source>
        <dbReference type="EMBL" id="GAG62392.1"/>
    </source>
</evidence>
<dbReference type="GO" id="GO:0005829">
    <property type="term" value="C:cytosol"/>
    <property type="evidence" value="ECO:0007669"/>
    <property type="project" value="TreeGrafter"/>
</dbReference>
<dbReference type="GO" id="GO:0003824">
    <property type="term" value="F:catalytic activity"/>
    <property type="evidence" value="ECO:0007669"/>
    <property type="project" value="InterPro"/>
</dbReference>
<dbReference type="AlphaFoldDB" id="X0ZWU9"/>
<feature type="non-terminal residue" evidence="8">
    <location>
        <position position="262"/>
    </location>
</feature>
<dbReference type="PANTHER" id="PTHR43409:SF7">
    <property type="entry name" value="BLL1977 PROTEIN"/>
    <property type="match status" value="1"/>
</dbReference>
<keyword evidence="4" id="KW-0479">Metal-binding</keyword>
<organism evidence="8">
    <name type="scientific">marine sediment metagenome</name>
    <dbReference type="NCBI Taxonomy" id="412755"/>
    <lineage>
        <taxon>unclassified sequences</taxon>
        <taxon>metagenomes</taxon>
        <taxon>ecological metagenomes</taxon>
    </lineage>
</organism>
<proteinExistence type="predicted"/>
<dbReference type="Pfam" id="PF04055">
    <property type="entry name" value="Radical_SAM"/>
    <property type="match status" value="1"/>
</dbReference>
<evidence type="ECO:0000256" key="6">
    <source>
        <dbReference type="ARBA" id="ARBA00023014"/>
    </source>
</evidence>
<dbReference type="SFLD" id="SFLDG01082">
    <property type="entry name" value="B12-binding_domain_containing"/>
    <property type="match status" value="1"/>
</dbReference>